<dbReference type="CDD" id="cd00063">
    <property type="entry name" value="FN3"/>
    <property type="match status" value="4"/>
</dbReference>
<dbReference type="Gene3D" id="3.10.100.10">
    <property type="entry name" value="Mannose-Binding Protein A, subunit A"/>
    <property type="match status" value="1"/>
</dbReference>
<dbReference type="Proteomes" id="UP000681720">
    <property type="component" value="Unassembled WGS sequence"/>
</dbReference>
<feature type="domain" description="Fibronectin type-III" evidence="5">
    <location>
        <begin position="731"/>
        <end position="835"/>
    </location>
</feature>
<feature type="domain" description="Fibronectin type-III" evidence="5">
    <location>
        <begin position="522"/>
        <end position="624"/>
    </location>
</feature>
<dbReference type="InterPro" id="IPR003598">
    <property type="entry name" value="Ig_sub2"/>
</dbReference>
<sequence length="999" mass="114817">TDLLSVESFNEHLFIQNWLTENDPSAQRWLTSGKRNGLIWQWTKRSGLFNFQYDQGWLPLTEEEKQKGSFIVYTYQSSQWGWLPYDIASTETLPFICEVPLQESYGIFDDYRGIEYGLPSTIEEYFIPRGPKFYEQPQDQEYGHIDQITLGSESTFGITRASLHIIVTFTCRADAYPVAEYYWFRMITNSVSDAVVVNLTDPRYFQHGGNLMINNPTNEDSGTYFCKAINYYGAAITKVNNESLLVLDRFEKRERPNVIAHGHRDAIMDCLYRNTNTGDLTLEQQLRLTIKNNELMITNVQIYDNGIYQCSATNVQSDIQRFSTAEVRIITLAPTFSRNTMASTLRSVIGSLVPISCHPEGAPQPQIQWFKNNIPLIMTNNIQIFPNGNLAILNVQLFDSGNYTCIATNPYGIAQQSTFVYVMFEGTTILSTSGSRDAIVDQTIVLSCDARSINQMDLTFHWRFNNEILTIDNQRFQQDNFDRPGDLRIVKVQYSNAGLYTCVAQTTIDKQTSFYQLNVLGPPGPVAGVRCSNPFRRQATLSWVVGSEHGSPILYYTVESLSNYRSWWMFHGNFSITLPFNKFITTTLSDLSAFTDYSFRVFATNVYGSGERSDVSATCTTQPDIPGLAPTDLGGGGGKVGDLRITWNPLPMEFWNGPNLTYRIYVQKKGENRRQIFNVIYPLRNFLITHLADKLYYFPYDVRISAVNSLGEGPISGNVTVRSAEDRPTRQVLNVKCYPYNSTALTVTWDMIDENDFEILHGSLLGYTVRYWRKDVDELQNYWERRFPGQRSRAIIIGLQSNIEYCVRVSVYTPFGDSPESDYFSHRTFRLSPQTQPQYISIRQPQSEKDKRVRLFDDIYTYKLEVEWRGISTSADEEPLEGYMVKVWEYHQSIRNATIYYGDRSIYSMIIDNLYKNRKYKLRVQAWSLGGEGKYSSPVTEFRFDNDGRLLILYNPDTSLHYQNTASNSYLLSITLFLVLNLHNLFVIKSGYSVEFVNI</sequence>
<dbReference type="SMART" id="SM00409">
    <property type="entry name" value="IG"/>
    <property type="match status" value="4"/>
</dbReference>
<dbReference type="SUPFAM" id="SSF49265">
    <property type="entry name" value="Fibronectin type III"/>
    <property type="match status" value="2"/>
</dbReference>
<dbReference type="SUPFAM" id="SSF56436">
    <property type="entry name" value="C-type lectin-like"/>
    <property type="match status" value="1"/>
</dbReference>
<dbReference type="InterPro" id="IPR013783">
    <property type="entry name" value="Ig-like_fold"/>
</dbReference>
<dbReference type="SMART" id="SM00408">
    <property type="entry name" value="IGc2"/>
    <property type="match status" value="4"/>
</dbReference>
<dbReference type="InterPro" id="IPR013098">
    <property type="entry name" value="Ig_I-set"/>
</dbReference>
<proteinExistence type="predicted"/>
<dbReference type="AlphaFoldDB" id="A0A8S2QDK2"/>
<dbReference type="GO" id="GO:0016020">
    <property type="term" value="C:membrane"/>
    <property type="evidence" value="ECO:0007669"/>
    <property type="project" value="UniProtKB-SubCell"/>
</dbReference>
<dbReference type="InterPro" id="IPR003599">
    <property type="entry name" value="Ig_sub"/>
</dbReference>
<dbReference type="FunFam" id="2.60.40.10:FF:000035">
    <property type="entry name" value="Contactin 1"/>
    <property type="match status" value="1"/>
</dbReference>
<protein>
    <recommendedName>
        <fullName evidence="8">Contactin</fullName>
    </recommendedName>
</protein>
<evidence type="ECO:0008006" key="8">
    <source>
        <dbReference type="Google" id="ProtNLM"/>
    </source>
</evidence>
<comment type="caution">
    <text evidence="6">The sequence shown here is derived from an EMBL/GenBank/DDBJ whole genome shotgun (WGS) entry which is preliminary data.</text>
</comment>
<keyword evidence="3" id="KW-0393">Immunoglobulin domain</keyword>
<feature type="domain" description="Ig-like" evidence="4">
    <location>
        <begin position="334"/>
        <end position="421"/>
    </location>
</feature>
<feature type="domain" description="Fibronectin type-III" evidence="5">
    <location>
        <begin position="849"/>
        <end position="947"/>
    </location>
</feature>
<feature type="domain" description="Ig-like" evidence="4">
    <location>
        <begin position="131"/>
        <end position="237"/>
    </location>
</feature>
<dbReference type="Pfam" id="PF00041">
    <property type="entry name" value="fn3"/>
    <property type="match status" value="3"/>
</dbReference>
<dbReference type="InterPro" id="IPR003961">
    <property type="entry name" value="FN3_dom"/>
</dbReference>
<dbReference type="InterPro" id="IPR016186">
    <property type="entry name" value="C-type_lectin-like/link_sf"/>
</dbReference>
<dbReference type="InterPro" id="IPR016187">
    <property type="entry name" value="CTDL_fold"/>
</dbReference>
<evidence type="ECO:0000313" key="6">
    <source>
        <dbReference type="EMBL" id="CAF4096041.1"/>
    </source>
</evidence>
<dbReference type="PROSITE" id="PS50835">
    <property type="entry name" value="IG_LIKE"/>
    <property type="match status" value="3"/>
</dbReference>
<accession>A0A8S2QDK2</accession>
<evidence type="ECO:0000259" key="4">
    <source>
        <dbReference type="PROSITE" id="PS50835"/>
    </source>
</evidence>
<dbReference type="PANTHER" id="PTHR44170">
    <property type="entry name" value="PROTEIN SIDEKICK"/>
    <property type="match status" value="1"/>
</dbReference>
<name>A0A8S2QDK2_9BILA</name>
<feature type="domain" description="Ig-like" evidence="4">
    <location>
        <begin position="442"/>
        <end position="513"/>
    </location>
</feature>
<feature type="domain" description="Fibronectin type-III" evidence="5">
    <location>
        <begin position="629"/>
        <end position="726"/>
    </location>
</feature>
<feature type="non-terminal residue" evidence="6">
    <location>
        <position position="1"/>
    </location>
</feature>
<keyword evidence="1" id="KW-0677">Repeat</keyword>
<dbReference type="CDD" id="cd00037">
    <property type="entry name" value="CLECT"/>
    <property type="match status" value="1"/>
</dbReference>
<dbReference type="FunFam" id="2.60.40.10:FF:000032">
    <property type="entry name" value="palladin isoform X1"/>
    <property type="match status" value="1"/>
</dbReference>
<evidence type="ECO:0000256" key="3">
    <source>
        <dbReference type="ARBA" id="ARBA00023319"/>
    </source>
</evidence>
<evidence type="ECO:0000259" key="5">
    <source>
        <dbReference type="PROSITE" id="PS50853"/>
    </source>
</evidence>
<gene>
    <name evidence="6" type="ORF">GIL414_LOCUS16866</name>
</gene>
<dbReference type="InterPro" id="IPR036116">
    <property type="entry name" value="FN3_sf"/>
</dbReference>
<evidence type="ECO:0000256" key="2">
    <source>
        <dbReference type="ARBA" id="ARBA00023157"/>
    </source>
</evidence>
<dbReference type="PANTHER" id="PTHR44170:SF6">
    <property type="entry name" value="CONTACTIN"/>
    <property type="match status" value="1"/>
</dbReference>
<dbReference type="InterPro" id="IPR036179">
    <property type="entry name" value="Ig-like_dom_sf"/>
</dbReference>
<evidence type="ECO:0000313" key="7">
    <source>
        <dbReference type="Proteomes" id="UP000681720"/>
    </source>
</evidence>
<organism evidence="6 7">
    <name type="scientific">Rotaria magnacalcarata</name>
    <dbReference type="NCBI Taxonomy" id="392030"/>
    <lineage>
        <taxon>Eukaryota</taxon>
        <taxon>Metazoa</taxon>
        <taxon>Spiralia</taxon>
        <taxon>Gnathifera</taxon>
        <taxon>Rotifera</taxon>
        <taxon>Eurotatoria</taxon>
        <taxon>Bdelloidea</taxon>
        <taxon>Philodinida</taxon>
        <taxon>Philodinidae</taxon>
        <taxon>Rotaria</taxon>
    </lineage>
</organism>
<dbReference type="Pfam" id="PF07679">
    <property type="entry name" value="I-set"/>
    <property type="match status" value="1"/>
</dbReference>
<dbReference type="Pfam" id="PF13927">
    <property type="entry name" value="Ig_3"/>
    <property type="match status" value="2"/>
</dbReference>
<dbReference type="GO" id="GO:0098609">
    <property type="term" value="P:cell-cell adhesion"/>
    <property type="evidence" value="ECO:0007669"/>
    <property type="project" value="TreeGrafter"/>
</dbReference>
<dbReference type="SMART" id="SM00060">
    <property type="entry name" value="FN3"/>
    <property type="match status" value="4"/>
</dbReference>
<dbReference type="InterPro" id="IPR007110">
    <property type="entry name" value="Ig-like_dom"/>
</dbReference>
<keyword evidence="2" id="KW-1015">Disulfide bond</keyword>
<dbReference type="Gene3D" id="2.60.40.10">
    <property type="entry name" value="Immunoglobulins"/>
    <property type="match status" value="8"/>
</dbReference>
<dbReference type="EMBL" id="CAJOBJ010007828">
    <property type="protein sequence ID" value="CAF4096041.1"/>
    <property type="molecule type" value="Genomic_DNA"/>
</dbReference>
<dbReference type="SUPFAM" id="SSF48726">
    <property type="entry name" value="Immunoglobulin"/>
    <property type="match status" value="4"/>
</dbReference>
<evidence type="ECO:0000256" key="1">
    <source>
        <dbReference type="ARBA" id="ARBA00022737"/>
    </source>
</evidence>
<reference evidence="6" key="1">
    <citation type="submission" date="2021-02" db="EMBL/GenBank/DDBJ databases">
        <authorList>
            <person name="Nowell W R."/>
        </authorList>
    </citation>
    <scope>NUCLEOTIDE SEQUENCE</scope>
</reference>
<dbReference type="PROSITE" id="PS50853">
    <property type="entry name" value="FN3"/>
    <property type="match status" value="4"/>
</dbReference>